<name>A0A6M0LJS9_PSEXY</name>
<feature type="transmembrane region" description="Helical" evidence="1">
    <location>
        <begin position="52"/>
        <end position="72"/>
    </location>
</feature>
<evidence type="ECO:0000256" key="1">
    <source>
        <dbReference type="SAM" id="Phobius"/>
    </source>
</evidence>
<organism evidence="3 4">
    <name type="scientific">Pseudobutyrivibrio xylanivorans</name>
    <dbReference type="NCBI Taxonomy" id="185007"/>
    <lineage>
        <taxon>Bacteria</taxon>
        <taxon>Bacillati</taxon>
        <taxon>Bacillota</taxon>
        <taxon>Clostridia</taxon>
        <taxon>Lachnospirales</taxon>
        <taxon>Lachnospiraceae</taxon>
        <taxon>Pseudobutyrivibrio</taxon>
    </lineage>
</organism>
<reference evidence="3 4" key="1">
    <citation type="submission" date="2019-09" db="EMBL/GenBank/DDBJ databases">
        <authorList>
            <person name="Pidcock S.E."/>
            <person name="Huws S.A."/>
        </authorList>
    </citation>
    <scope>NUCLEOTIDE SEQUENCE [LARGE SCALE GENOMIC DNA]</scope>
    <source>
        <strain evidence="3 4">MZ8</strain>
    </source>
</reference>
<keyword evidence="1" id="KW-0812">Transmembrane</keyword>
<dbReference type="RefSeq" id="WP_090489194.1">
    <property type="nucleotide sequence ID" value="NZ_VTVE01000005.1"/>
</dbReference>
<dbReference type="InterPro" id="IPR026870">
    <property type="entry name" value="Zinc_ribbon_dom"/>
</dbReference>
<evidence type="ECO:0000259" key="2">
    <source>
        <dbReference type="Pfam" id="PF13240"/>
    </source>
</evidence>
<evidence type="ECO:0000313" key="3">
    <source>
        <dbReference type="EMBL" id="NEX02764.1"/>
    </source>
</evidence>
<proteinExistence type="predicted"/>
<comment type="caution">
    <text evidence="3">The sequence shown here is derived from an EMBL/GenBank/DDBJ whole genome shotgun (WGS) entry which is preliminary data.</text>
</comment>
<protein>
    <submittedName>
        <fullName evidence="3">Zinc-ribbon domain-containing protein</fullName>
    </submittedName>
</protein>
<dbReference type="Proteomes" id="UP000473091">
    <property type="component" value="Unassembled WGS sequence"/>
</dbReference>
<dbReference type="Pfam" id="PF13240">
    <property type="entry name" value="Zn_Ribbon_1"/>
    <property type="match status" value="1"/>
</dbReference>
<keyword evidence="1" id="KW-1133">Transmembrane helix</keyword>
<dbReference type="EMBL" id="VTVE01000005">
    <property type="protein sequence ID" value="NEX02764.1"/>
    <property type="molecule type" value="Genomic_DNA"/>
</dbReference>
<evidence type="ECO:0000313" key="4">
    <source>
        <dbReference type="Proteomes" id="UP000473091"/>
    </source>
</evidence>
<feature type="domain" description="Zinc-ribbon" evidence="2">
    <location>
        <begin position="2"/>
        <end position="23"/>
    </location>
</feature>
<dbReference type="AlphaFoldDB" id="A0A6M0LJS9"/>
<gene>
    <name evidence="3" type="ORF">F0Q01_12825</name>
</gene>
<sequence length="434" mass="49143">MFCTKCGNVIEENAKFCPKCGAKFEDELKPTAYAANAIMPSKQPKKMSKKTITIIGLCVVALIALIIGAVILNKRAHTVNLNDYVEVSFEGFDGYGTAEVSIDYDSIVDDYGDKIKEDKISRDMEKLDYYEREYYDYLDLDPESILIYFCINVDVSKQTNLSNGDTVKYSWDVNKKKLEKYFDLEFEYSNEKVTVEGLEEIDKYDAFEHLTINYVGASPSASIALDYDGEYFNNGDFYCDKYEALKDGDTITVTLDVDTQEVANSYGVIPTETSKTYTVECPNRYAENVDDISSEIKSQLKGQADDVITSFVASYDGKFSLQDNVYLGDFTICSKGNSTDPVNVYGFIYKLTFQYENMNKMNNIVTYYYVAYEDILVDSDGKSDISALNYSTTSNNFNVYNYYSIKGYDSLTALKSAIIDANAAEYNYDWNVSE</sequence>
<accession>A0A6M0LJS9</accession>
<reference evidence="3 4" key="2">
    <citation type="submission" date="2020-03" db="EMBL/GenBank/DDBJ databases">
        <title>Investigating the evolutionary divergence of the Butyrivibrio group.</title>
        <authorList>
            <person name="Skvortsov T."/>
            <person name="Santos F.G."/>
            <person name="Ting K.S."/>
            <person name="Creevey C.J."/>
        </authorList>
    </citation>
    <scope>NUCLEOTIDE SEQUENCE [LARGE SCALE GENOMIC DNA]</scope>
    <source>
        <strain evidence="3 4">MZ8</strain>
    </source>
</reference>
<keyword evidence="1" id="KW-0472">Membrane</keyword>